<keyword evidence="2" id="KW-1133">Transmembrane helix</keyword>
<accession>A0A517W5U1</accession>
<proteinExistence type="predicted"/>
<evidence type="ECO:0000256" key="1">
    <source>
        <dbReference type="SAM" id="MobiDB-lite"/>
    </source>
</evidence>
<protein>
    <recommendedName>
        <fullName evidence="5">J domain-containing protein</fullName>
    </recommendedName>
</protein>
<feature type="compositionally biased region" description="Polar residues" evidence="1">
    <location>
        <begin position="161"/>
        <end position="176"/>
    </location>
</feature>
<feature type="region of interest" description="Disordered" evidence="1">
    <location>
        <begin position="90"/>
        <end position="112"/>
    </location>
</feature>
<reference evidence="3 4" key="1">
    <citation type="submission" date="2019-02" db="EMBL/GenBank/DDBJ databases">
        <title>Deep-cultivation of Planctomycetes and their phenomic and genomic characterization uncovers novel biology.</title>
        <authorList>
            <person name="Wiegand S."/>
            <person name="Jogler M."/>
            <person name="Boedeker C."/>
            <person name="Pinto D."/>
            <person name="Vollmers J."/>
            <person name="Rivas-Marin E."/>
            <person name="Kohn T."/>
            <person name="Peeters S.H."/>
            <person name="Heuer A."/>
            <person name="Rast P."/>
            <person name="Oberbeckmann S."/>
            <person name="Bunk B."/>
            <person name="Jeske O."/>
            <person name="Meyerdierks A."/>
            <person name="Storesund J.E."/>
            <person name="Kallscheuer N."/>
            <person name="Luecker S."/>
            <person name="Lage O.M."/>
            <person name="Pohl T."/>
            <person name="Merkel B.J."/>
            <person name="Hornburger P."/>
            <person name="Mueller R.-W."/>
            <person name="Bruemmer F."/>
            <person name="Labrenz M."/>
            <person name="Spormann A.M."/>
            <person name="Op den Camp H."/>
            <person name="Overmann J."/>
            <person name="Amann R."/>
            <person name="Jetten M.S.M."/>
            <person name="Mascher T."/>
            <person name="Medema M.H."/>
            <person name="Devos D.P."/>
            <person name="Kaster A.-K."/>
            <person name="Ovreas L."/>
            <person name="Rohde M."/>
            <person name="Galperin M.Y."/>
            <person name="Jogler C."/>
        </authorList>
    </citation>
    <scope>NUCLEOTIDE SEQUENCE [LARGE SCALE GENOMIC DNA]</scope>
    <source>
        <strain evidence="3 4">V6</strain>
    </source>
</reference>
<keyword evidence="2" id="KW-0812">Transmembrane</keyword>
<evidence type="ECO:0000313" key="4">
    <source>
        <dbReference type="Proteomes" id="UP000320722"/>
    </source>
</evidence>
<name>A0A517W5U1_9PLAN</name>
<gene>
    <name evidence="3" type="ORF">V6x_02930</name>
</gene>
<evidence type="ECO:0000256" key="2">
    <source>
        <dbReference type="SAM" id="Phobius"/>
    </source>
</evidence>
<keyword evidence="2" id="KW-0472">Membrane</keyword>
<evidence type="ECO:0008006" key="5">
    <source>
        <dbReference type="Google" id="ProtNLM"/>
    </source>
</evidence>
<dbReference type="AlphaFoldDB" id="A0A517W5U1"/>
<dbReference type="Gene3D" id="3.80.10.10">
    <property type="entry name" value="Ribonuclease Inhibitor"/>
    <property type="match status" value="2"/>
</dbReference>
<evidence type="ECO:0000313" key="3">
    <source>
        <dbReference type="EMBL" id="QDU00618.1"/>
    </source>
</evidence>
<feature type="compositionally biased region" description="Polar residues" evidence="1">
    <location>
        <begin position="99"/>
        <end position="110"/>
    </location>
</feature>
<dbReference type="EMBL" id="CP036347">
    <property type="protein sequence ID" value="QDU00618.1"/>
    <property type="molecule type" value="Genomic_DNA"/>
</dbReference>
<sequence length="449" mass="50109">MSFDAYHKWLGIPPEQQPPHYYQLLGISTKETDREVIETAAQRQRSIIEENLHGPHRKAANQLLYEIDEAELTLLSPELREVYDQQVTRAVRKQKRNQSGHNLDPDSNQPAGEGSGLLERYLAITSVILVGFLIMAWFAYQKPRSEEEKKVLRAQPINAEHQPQTPETPTVKTDSPTTPPEPVPSATTKAAAIEWIFSVGGGIRTSNGQTIERATDLPSEPFEVTTIILSKCEVTDATLPNILPLTSVQSILLNANPITNKSIATINQFDDLQNLYLADTKITSQGIAALNDQFQLNALYLNNNRSLNDEIIEDIVQYPKLTRLSLAETSITGQALDGLSSLNKLITLQIHLTEIDDASLDQLQAFPELQELLLGSPSNSEQAILNTLQYFDSLKILWIFDVPFTDAGVNRLSEMKTLKEIRLIRTDITDTNLNLLKQALPAAKITVEK</sequence>
<organism evidence="3 4">
    <name type="scientific">Gimesia chilikensis</name>
    <dbReference type="NCBI Taxonomy" id="2605989"/>
    <lineage>
        <taxon>Bacteria</taxon>
        <taxon>Pseudomonadati</taxon>
        <taxon>Planctomycetota</taxon>
        <taxon>Planctomycetia</taxon>
        <taxon>Planctomycetales</taxon>
        <taxon>Planctomycetaceae</taxon>
        <taxon>Gimesia</taxon>
    </lineage>
</organism>
<dbReference type="SUPFAM" id="SSF52047">
    <property type="entry name" value="RNI-like"/>
    <property type="match status" value="1"/>
</dbReference>
<dbReference type="InterPro" id="IPR032675">
    <property type="entry name" value="LRR_dom_sf"/>
</dbReference>
<feature type="region of interest" description="Disordered" evidence="1">
    <location>
        <begin position="155"/>
        <end position="186"/>
    </location>
</feature>
<feature type="transmembrane region" description="Helical" evidence="2">
    <location>
        <begin position="121"/>
        <end position="140"/>
    </location>
</feature>
<dbReference type="Proteomes" id="UP000320722">
    <property type="component" value="Chromosome"/>
</dbReference>